<dbReference type="EMBL" id="CAJPDQ010000004">
    <property type="protein sequence ID" value="CAF9908112.1"/>
    <property type="molecule type" value="Genomic_DNA"/>
</dbReference>
<evidence type="ECO:0000313" key="2">
    <source>
        <dbReference type="Proteomes" id="UP000664169"/>
    </source>
</evidence>
<reference evidence="1" key="1">
    <citation type="submission" date="2021-03" db="EMBL/GenBank/DDBJ databases">
        <authorList>
            <person name="Tagirdzhanova G."/>
        </authorList>
    </citation>
    <scope>NUCLEOTIDE SEQUENCE</scope>
</reference>
<organism evidence="1 2">
    <name type="scientific">Gomphillus americanus</name>
    <dbReference type="NCBI Taxonomy" id="1940652"/>
    <lineage>
        <taxon>Eukaryota</taxon>
        <taxon>Fungi</taxon>
        <taxon>Dikarya</taxon>
        <taxon>Ascomycota</taxon>
        <taxon>Pezizomycotina</taxon>
        <taxon>Lecanoromycetes</taxon>
        <taxon>OSLEUM clade</taxon>
        <taxon>Ostropomycetidae</taxon>
        <taxon>Ostropales</taxon>
        <taxon>Graphidaceae</taxon>
        <taxon>Gomphilloideae</taxon>
        <taxon>Gomphillus</taxon>
    </lineage>
</organism>
<name>A0A8H3ELJ4_9LECA</name>
<proteinExistence type="predicted"/>
<protein>
    <submittedName>
        <fullName evidence="1">Uncharacterized protein</fullName>
    </submittedName>
</protein>
<sequence>MASVFVNFPPSSSPELDAIFASARSAVFFPSHLRIADRRLIYRESQHHLLTGEEPVFVSLSTVDALYPSNVMTEKFKLEPKVYFDKMSSQKMLLDVLRLAETKEDWMMVAAFLREYKAAKRKLKQSDVSKLIRTAASKGYYGTLVNMFRRSKELGLYIDSKETAIEVMLLCLRRAYASGWDEQEVSKAWKNADFAILMMTQPDHAPQGLNSSQANEPEVLGCALALVSAASAKFHNFQDEDGKVLEYAQRFLKSWSSKVQISLDKSNMHDMNLFLANWSPAWLGVQLAQRIVQDVKVSRELGKVYNDVLGPAVGQARKAMQDFSEANGGVRRRGLEMSETLAAVLEK</sequence>
<dbReference type="AlphaFoldDB" id="A0A8H3ELJ4"/>
<accession>A0A8H3ELJ4</accession>
<dbReference type="Proteomes" id="UP000664169">
    <property type="component" value="Unassembled WGS sequence"/>
</dbReference>
<gene>
    <name evidence="1" type="ORF">GOMPHAMPRED_006072</name>
</gene>
<keyword evidence="2" id="KW-1185">Reference proteome</keyword>
<dbReference type="OrthoDB" id="5405126at2759"/>
<comment type="caution">
    <text evidence="1">The sequence shown here is derived from an EMBL/GenBank/DDBJ whole genome shotgun (WGS) entry which is preliminary data.</text>
</comment>
<evidence type="ECO:0000313" key="1">
    <source>
        <dbReference type="EMBL" id="CAF9908112.1"/>
    </source>
</evidence>